<dbReference type="Pfam" id="PF08511">
    <property type="entry name" value="COQ9"/>
    <property type="match status" value="1"/>
</dbReference>
<protein>
    <recommendedName>
        <fullName evidence="8">Ubiquinone biosynthesis protein</fullName>
    </recommendedName>
</protein>
<evidence type="ECO:0000256" key="3">
    <source>
        <dbReference type="ARBA" id="ARBA00010766"/>
    </source>
</evidence>
<reference evidence="10 11" key="1">
    <citation type="journal article" date="2018" name="MBio">
        <title>Comparative Genomics Reveals the Core Gene Toolbox for the Fungus-Insect Symbiosis.</title>
        <authorList>
            <person name="Wang Y."/>
            <person name="Stata M."/>
            <person name="Wang W."/>
            <person name="Stajich J.E."/>
            <person name="White M.M."/>
            <person name="Moncalvo J.M."/>
        </authorList>
    </citation>
    <scope>NUCLEOTIDE SEQUENCE [LARGE SCALE GENOMIC DNA]</scope>
    <source>
        <strain evidence="10 11">AUS-77-4</strain>
    </source>
</reference>
<dbReference type="OrthoDB" id="619536at2759"/>
<proteinExistence type="inferred from homology"/>
<dbReference type="Gene3D" id="1.10.357.10">
    <property type="entry name" value="Tetracycline Repressor, domain 2"/>
    <property type="match status" value="1"/>
</dbReference>
<comment type="pathway">
    <text evidence="2 8">Cofactor biosynthesis; ubiquinone biosynthesis.</text>
</comment>
<evidence type="ECO:0000256" key="2">
    <source>
        <dbReference type="ARBA" id="ARBA00004749"/>
    </source>
</evidence>
<keyword evidence="5" id="KW-0809">Transit peptide</keyword>
<evidence type="ECO:0000259" key="9">
    <source>
        <dbReference type="Pfam" id="PF08511"/>
    </source>
</evidence>
<evidence type="ECO:0000256" key="5">
    <source>
        <dbReference type="ARBA" id="ARBA00022946"/>
    </source>
</evidence>
<evidence type="ECO:0000256" key="7">
    <source>
        <dbReference type="ARBA" id="ARBA00023128"/>
    </source>
</evidence>
<accession>A0A2T9Y9N5</accession>
<dbReference type="Proteomes" id="UP000245699">
    <property type="component" value="Unassembled WGS sequence"/>
</dbReference>
<dbReference type="PANTHER" id="PTHR21427">
    <property type="entry name" value="UBIQUINONE BIOSYNTHESIS PROTEIN COQ9, MITOCHONDRIAL"/>
    <property type="match status" value="1"/>
</dbReference>
<dbReference type="UniPathway" id="UPA00232"/>
<dbReference type="InterPro" id="IPR012762">
    <property type="entry name" value="Ubiq_biosynth_COQ9"/>
</dbReference>
<evidence type="ECO:0000256" key="8">
    <source>
        <dbReference type="RuleBase" id="RU366063"/>
    </source>
</evidence>
<feature type="domain" description="COQ9 C-terminal" evidence="9">
    <location>
        <begin position="124"/>
        <end position="188"/>
    </location>
</feature>
<evidence type="ECO:0000313" key="11">
    <source>
        <dbReference type="Proteomes" id="UP000245699"/>
    </source>
</evidence>
<dbReference type="InterPro" id="IPR013718">
    <property type="entry name" value="COQ9_C"/>
</dbReference>
<keyword evidence="6 8" id="KW-0446">Lipid-binding</keyword>
<gene>
    <name evidence="10" type="ORF">BB559_005254</name>
</gene>
<comment type="caution">
    <text evidence="10">The sequence shown here is derived from an EMBL/GenBank/DDBJ whole genome shotgun (WGS) entry which is preliminary data.</text>
</comment>
<comment type="subcellular location">
    <subcellularLocation>
        <location evidence="1 8">Mitochondrion</location>
    </subcellularLocation>
</comment>
<dbReference type="GO" id="GO:0005743">
    <property type="term" value="C:mitochondrial inner membrane"/>
    <property type="evidence" value="ECO:0007669"/>
    <property type="project" value="TreeGrafter"/>
</dbReference>
<dbReference type="EMBL" id="MBFT01000580">
    <property type="protein sequence ID" value="PVU89051.1"/>
    <property type="molecule type" value="Genomic_DNA"/>
</dbReference>
<organism evidence="10 11">
    <name type="scientific">Furculomyces boomerangus</name>
    <dbReference type="NCBI Taxonomy" id="61424"/>
    <lineage>
        <taxon>Eukaryota</taxon>
        <taxon>Fungi</taxon>
        <taxon>Fungi incertae sedis</taxon>
        <taxon>Zoopagomycota</taxon>
        <taxon>Kickxellomycotina</taxon>
        <taxon>Harpellomycetes</taxon>
        <taxon>Harpellales</taxon>
        <taxon>Harpellaceae</taxon>
        <taxon>Furculomyces</taxon>
    </lineage>
</organism>
<sequence>MISRTGYSNAARGEAIRTELMDLALENVKVSGWTPKSVVDASKQLGLSPMAYKIGGGNEAGLIKYFFEKSLKETVKIVKGADDFPTGLKDRVLYISKVRLGQTIPYSHTWEQATQILAMPQNVSVGLNALKTLSNEIWYLAGDSSHNMDWYVKRTLLATLYASTELYMITDKSQDHASTYKFLEGGIDPLFNCNTTYQNVVEFSSNFGRNAFNILASKGIFKN</sequence>
<evidence type="ECO:0000256" key="6">
    <source>
        <dbReference type="ARBA" id="ARBA00023121"/>
    </source>
</evidence>
<dbReference type="STRING" id="61424.A0A2T9Y9N5"/>
<comment type="similarity">
    <text evidence="3 8">Belongs to the COQ9 family.</text>
</comment>
<evidence type="ECO:0000256" key="1">
    <source>
        <dbReference type="ARBA" id="ARBA00004173"/>
    </source>
</evidence>
<comment type="function">
    <text evidence="8">Membrane-associated protein that warps the membrane surface to access and bind aromatic isoprenes with high specificity, including ubiquinone (CoQ) isoprene intermediates and presents them directly to Coq7, therefore facilitating the Coq7-mediated hydroxylase step. Participates in the biosynthesis of coenzyme Q, also named ubiquinone, an essential lipid-soluble electron transporter for aerobic cellular respiration.</text>
</comment>
<name>A0A2T9Y9N5_9FUNG</name>
<evidence type="ECO:0000313" key="10">
    <source>
        <dbReference type="EMBL" id="PVU89051.1"/>
    </source>
</evidence>
<keyword evidence="11" id="KW-1185">Reference proteome</keyword>
<dbReference type="AlphaFoldDB" id="A0A2T9Y9N5"/>
<keyword evidence="4 8" id="KW-0831">Ubiquinone biosynthesis</keyword>
<dbReference type="GO" id="GO:0008289">
    <property type="term" value="F:lipid binding"/>
    <property type="evidence" value="ECO:0007669"/>
    <property type="project" value="UniProtKB-UniRule"/>
</dbReference>
<keyword evidence="7 8" id="KW-0496">Mitochondrion</keyword>
<evidence type="ECO:0000256" key="4">
    <source>
        <dbReference type="ARBA" id="ARBA00022688"/>
    </source>
</evidence>
<dbReference type="PANTHER" id="PTHR21427:SF19">
    <property type="entry name" value="UBIQUINONE BIOSYNTHESIS PROTEIN COQ9, MITOCHONDRIAL"/>
    <property type="match status" value="1"/>
</dbReference>
<dbReference type="NCBIfam" id="TIGR02396">
    <property type="entry name" value="diverge_rpsU"/>
    <property type="match status" value="1"/>
</dbReference>
<dbReference type="GO" id="GO:0006744">
    <property type="term" value="P:ubiquinone biosynthetic process"/>
    <property type="evidence" value="ECO:0007669"/>
    <property type="project" value="UniProtKB-UniRule"/>
</dbReference>